<dbReference type="EMBL" id="CR382123">
    <property type="protein sequence ID" value="CAH01115.1"/>
    <property type="molecule type" value="Genomic_DNA"/>
</dbReference>
<dbReference type="eggNOG" id="ENOG502QVI6">
    <property type="taxonomic scope" value="Eukaryota"/>
</dbReference>
<protein>
    <submittedName>
        <fullName evidence="6">KLLA0C01540p</fullName>
    </submittedName>
</protein>
<reference evidence="6 7" key="1">
    <citation type="journal article" date="2004" name="Nature">
        <title>Genome evolution in yeasts.</title>
        <authorList>
            <consortium name="Genolevures"/>
            <person name="Dujon B."/>
            <person name="Sherman D."/>
            <person name="Fischer G."/>
            <person name="Durrens P."/>
            <person name="Casaregola S."/>
            <person name="Lafontaine I."/>
            <person name="de Montigny J."/>
            <person name="Marck C."/>
            <person name="Neuveglise C."/>
            <person name="Talla E."/>
            <person name="Goffard N."/>
            <person name="Frangeul L."/>
            <person name="Aigle M."/>
            <person name="Anthouard V."/>
            <person name="Babour A."/>
            <person name="Barbe V."/>
            <person name="Barnay S."/>
            <person name="Blanchin S."/>
            <person name="Beckerich J.M."/>
            <person name="Beyne E."/>
            <person name="Bleykasten C."/>
            <person name="Boisrame A."/>
            <person name="Boyer J."/>
            <person name="Cattolico L."/>
            <person name="Confanioleri F."/>
            <person name="de Daruvar A."/>
            <person name="Despons L."/>
            <person name="Fabre E."/>
            <person name="Fairhead C."/>
            <person name="Ferry-Dumazet H."/>
            <person name="Groppi A."/>
            <person name="Hantraye F."/>
            <person name="Hennequin C."/>
            <person name="Jauniaux N."/>
            <person name="Joyet P."/>
            <person name="Kachouri R."/>
            <person name="Kerrest A."/>
            <person name="Koszul R."/>
            <person name="Lemaire M."/>
            <person name="Lesur I."/>
            <person name="Ma L."/>
            <person name="Muller H."/>
            <person name="Nicaud J.M."/>
            <person name="Nikolski M."/>
            <person name="Oztas S."/>
            <person name="Ozier-Kalogeropoulos O."/>
            <person name="Pellenz S."/>
            <person name="Potier S."/>
            <person name="Richard G.F."/>
            <person name="Straub M.L."/>
            <person name="Suleau A."/>
            <person name="Swennene D."/>
            <person name="Tekaia F."/>
            <person name="Wesolowski-Louvel M."/>
            <person name="Westhof E."/>
            <person name="Wirth B."/>
            <person name="Zeniou-Meyer M."/>
            <person name="Zivanovic I."/>
            <person name="Bolotin-Fukuhara M."/>
            <person name="Thierry A."/>
            <person name="Bouchier C."/>
            <person name="Caudron B."/>
            <person name="Scarpelli C."/>
            <person name="Gaillardin C."/>
            <person name="Weissenbach J."/>
            <person name="Wincker P."/>
            <person name="Souciet J.L."/>
        </authorList>
    </citation>
    <scope>NUCLEOTIDE SEQUENCE [LARGE SCALE GENOMIC DNA]</scope>
    <source>
        <strain evidence="7">ATCC 8585 / CBS 2359 / DSM 70799 / NBRC 1267 / NRRL Y-1140 / WM37</strain>
    </source>
</reference>
<proteinExistence type="predicted"/>
<feature type="transmembrane region" description="Helical" evidence="4">
    <location>
        <begin position="125"/>
        <end position="150"/>
    </location>
</feature>
<evidence type="ECO:0000256" key="1">
    <source>
        <dbReference type="ARBA" id="ARBA00022443"/>
    </source>
</evidence>
<dbReference type="Proteomes" id="UP000000598">
    <property type="component" value="Chromosome C"/>
</dbReference>
<feature type="compositionally biased region" description="Polar residues" evidence="3">
    <location>
        <begin position="404"/>
        <end position="420"/>
    </location>
</feature>
<keyword evidence="4" id="KW-0812">Transmembrane</keyword>
<dbReference type="InterPro" id="IPR035521">
    <property type="entry name" value="Fus1_SH3"/>
</dbReference>
<dbReference type="Gene3D" id="2.30.30.40">
    <property type="entry name" value="SH3 Domains"/>
    <property type="match status" value="1"/>
</dbReference>
<feature type="region of interest" description="Disordered" evidence="3">
    <location>
        <begin position="389"/>
        <end position="434"/>
    </location>
</feature>
<evidence type="ECO:0000313" key="6">
    <source>
        <dbReference type="EMBL" id="CAH01115.1"/>
    </source>
</evidence>
<keyword evidence="1 2" id="KW-0728">SH3 domain</keyword>
<evidence type="ECO:0000256" key="4">
    <source>
        <dbReference type="SAM" id="Phobius"/>
    </source>
</evidence>
<organism evidence="6 7">
    <name type="scientific">Kluyveromyces lactis (strain ATCC 8585 / CBS 2359 / DSM 70799 / NBRC 1267 / NRRL Y-1140 / WM37)</name>
    <name type="common">Yeast</name>
    <name type="synonym">Candida sphaerica</name>
    <dbReference type="NCBI Taxonomy" id="284590"/>
    <lineage>
        <taxon>Eukaryota</taxon>
        <taxon>Fungi</taxon>
        <taxon>Dikarya</taxon>
        <taxon>Ascomycota</taxon>
        <taxon>Saccharomycotina</taxon>
        <taxon>Saccharomycetes</taxon>
        <taxon>Saccharomycetales</taxon>
        <taxon>Saccharomycetaceae</taxon>
        <taxon>Kluyveromyces</taxon>
    </lineage>
</organism>
<keyword evidence="7" id="KW-1185">Reference proteome</keyword>
<dbReference type="KEGG" id="kla:KLLA0_C01540g"/>
<accession>F2Z6I8</accession>
<name>F2Z6I8_KLULA</name>
<dbReference type="SUPFAM" id="SSF50044">
    <property type="entry name" value="SH3-domain"/>
    <property type="match status" value="1"/>
</dbReference>
<dbReference type="InterPro" id="IPR036028">
    <property type="entry name" value="SH3-like_dom_sf"/>
</dbReference>
<dbReference type="InParanoid" id="F2Z6I8"/>
<dbReference type="PROSITE" id="PS50002">
    <property type="entry name" value="SH3"/>
    <property type="match status" value="1"/>
</dbReference>
<dbReference type="InterPro" id="IPR001452">
    <property type="entry name" value="SH3_domain"/>
</dbReference>
<dbReference type="SMART" id="SM00326">
    <property type="entry name" value="SH3"/>
    <property type="match status" value="1"/>
</dbReference>
<sequence>MEIETETRTVIQTQMNELILHNEATVINTIYVDQYYRASNTLPYALTTVSTAFATQLNKNVKTATITNQVTTTIETSQESTSTSSTSHSSSSLGVQSSQSARMTSGISLNSLASTSDGKNTSGTILGLAIGLPIALFVVGLGIVFGFLYYRRFHSKVDPDNENMQQHEPDSVLGKLYGMQELNDLKKAELFNEKKQDEKYDSGVSSKITYKVSKPYISHPELIQTPEKLAFTDNPYRKNVNQKSDTNAYSNSTMDLGQFPRPLASPFKKWNYESPLSRWFLTKSTLIQDKIQTAKTPTIHLKQLNILARANKSKITINGEEPYTEMSPMLPSVPRSPYEAIESLPSLELKEESEIPINESKIRTEQGVIKPQIIDTNLKPTYPTLLKLDKLSKTKPLPKPPNPHFTSANDDQHVSDNVSARSDHHDLRSARKSTAQEQAKLYRVVKDYQAVLMDEIDIRGGELVRVLARHTDGWCLVERSNIQNHSSLDGPTYLNENRGIVPGLCLQESM</sequence>
<evidence type="ECO:0000256" key="3">
    <source>
        <dbReference type="SAM" id="MobiDB-lite"/>
    </source>
</evidence>
<keyword evidence="4" id="KW-1133">Transmembrane helix</keyword>
<evidence type="ECO:0000313" key="7">
    <source>
        <dbReference type="Proteomes" id="UP000000598"/>
    </source>
</evidence>
<keyword evidence="4" id="KW-0472">Membrane</keyword>
<dbReference type="AlphaFoldDB" id="F2Z6I8"/>
<feature type="domain" description="SH3" evidence="5">
    <location>
        <begin position="437"/>
        <end position="510"/>
    </location>
</feature>
<dbReference type="PaxDb" id="284590-F2Z6I8"/>
<dbReference type="CDD" id="cd11854">
    <property type="entry name" value="SH3_Fus1p"/>
    <property type="match status" value="1"/>
</dbReference>
<evidence type="ECO:0000256" key="2">
    <source>
        <dbReference type="PROSITE-ProRule" id="PRU00192"/>
    </source>
</evidence>
<dbReference type="OMA" id="HTDGWCL"/>
<dbReference type="HOGENOM" id="CLU_040701_0_0_1"/>
<dbReference type="FunCoup" id="F2Z6I8">
    <property type="interactions" value="209"/>
</dbReference>
<evidence type="ECO:0000259" key="5">
    <source>
        <dbReference type="PROSITE" id="PS50002"/>
    </source>
</evidence>
<gene>
    <name evidence="6" type="ORF">KLLA0_C01540g</name>
</gene>
<feature type="region of interest" description="Disordered" evidence="3">
    <location>
        <begin position="74"/>
        <end position="97"/>
    </location>
</feature>